<protein>
    <recommendedName>
        <fullName evidence="1">DUF2007 domain-containing protein</fullName>
    </recommendedName>
</protein>
<dbReference type="Proteomes" id="UP000216840">
    <property type="component" value="Unassembled WGS sequence"/>
</dbReference>
<dbReference type="Pfam" id="PF09413">
    <property type="entry name" value="DUF2007"/>
    <property type="match status" value="1"/>
</dbReference>
<feature type="domain" description="DUF2007" evidence="1">
    <location>
        <begin position="9"/>
        <end position="72"/>
    </location>
</feature>
<comment type="caution">
    <text evidence="2">The sequence shown here is derived from an EMBL/GenBank/DDBJ whole genome shotgun (WGS) entry which is preliminary data.</text>
</comment>
<dbReference type="RefSeq" id="WP_094967519.1">
    <property type="nucleotide sequence ID" value="NZ_NGJN01000002.1"/>
</dbReference>
<accession>A0A265UX85</accession>
<evidence type="ECO:0000313" key="3">
    <source>
        <dbReference type="Proteomes" id="UP000216840"/>
    </source>
</evidence>
<proteinExistence type="predicted"/>
<gene>
    <name evidence="2" type="ORF">CA834_04730</name>
</gene>
<dbReference type="InterPro" id="IPR018551">
    <property type="entry name" value="DUF2007"/>
</dbReference>
<evidence type="ECO:0000259" key="1">
    <source>
        <dbReference type="Pfam" id="PF09413"/>
    </source>
</evidence>
<sequence length="78" mass="8707">MSESEYTKVFESNFIMVTRVKAGLENIGITPIIKDQGESQRLGGQGSINNGWQEVFVNNDELEKAMQVVNQVKAEMEA</sequence>
<keyword evidence="3" id="KW-1185">Reference proteome</keyword>
<evidence type="ECO:0000313" key="2">
    <source>
        <dbReference type="EMBL" id="OZV69928.1"/>
    </source>
</evidence>
<reference evidence="2 3" key="1">
    <citation type="submission" date="2017-05" db="EMBL/GenBank/DDBJ databases">
        <title>The draft genome sequence of Idiomarina salinarum WNB302.</title>
        <authorList>
            <person name="Sun Y."/>
            <person name="Chen B."/>
            <person name="Du Z."/>
        </authorList>
    </citation>
    <scope>NUCLEOTIDE SEQUENCE [LARGE SCALE GENOMIC DNA]</scope>
    <source>
        <strain evidence="2 3">WNB302</strain>
    </source>
</reference>
<name>A0A265UX85_9FLAO</name>
<dbReference type="EMBL" id="NGJN01000002">
    <property type="protein sequence ID" value="OZV69928.1"/>
    <property type="molecule type" value="Genomic_DNA"/>
</dbReference>
<dbReference type="AlphaFoldDB" id="A0A265UX85"/>
<organism evidence="2 3">
    <name type="scientific">Winogradskyella aurantia</name>
    <dbReference type="NCBI Taxonomy" id="1915063"/>
    <lineage>
        <taxon>Bacteria</taxon>
        <taxon>Pseudomonadati</taxon>
        <taxon>Bacteroidota</taxon>
        <taxon>Flavobacteriia</taxon>
        <taxon>Flavobacteriales</taxon>
        <taxon>Flavobacteriaceae</taxon>
        <taxon>Winogradskyella</taxon>
    </lineage>
</organism>
<dbReference type="OrthoDB" id="1149279at2"/>